<comment type="similarity">
    <text evidence="5">Belongs to the H2.0 homeobox family.</text>
</comment>
<dbReference type="InterPro" id="IPR020479">
    <property type="entry name" value="HD_metazoa"/>
</dbReference>
<dbReference type="InterPro" id="IPR009057">
    <property type="entry name" value="Homeodomain-like_sf"/>
</dbReference>
<dbReference type="InterPro" id="IPR017970">
    <property type="entry name" value="Homeobox_CS"/>
</dbReference>
<dbReference type="SMART" id="SM00389">
    <property type="entry name" value="HOX"/>
    <property type="match status" value="1"/>
</dbReference>
<evidence type="ECO:0000256" key="3">
    <source>
        <dbReference type="ARBA" id="ARBA00023155"/>
    </source>
</evidence>
<dbReference type="PANTHER" id="PTHR24331:SF0">
    <property type="entry name" value="DBX"/>
    <property type="match status" value="1"/>
</dbReference>
<dbReference type="PANTHER" id="PTHR24331">
    <property type="entry name" value="DBX"/>
    <property type="match status" value="1"/>
</dbReference>
<name>A0ABP1QUN0_9HEXA</name>
<evidence type="ECO:0000259" key="9">
    <source>
        <dbReference type="PROSITE" id="PS50071"/>
    </source>
</evidence>
<dbReference type="PROSITE" id="PS00027">
    <property type="entry name" value="HOMEOBOX_1"/>
    <property type="match status" value="1"/>
</dbReference>
<dbReference type="PRINTS" id="PR00024">
    <property type="entry name" value="HOMEOBOX"/>
</dbReference>
<dbReference type="Pfam" id="PF00046">
    <property type="entry name" value="Homeodomain"/>
    <property type="match status" value="1"/>
</dbReference>
<evidence type="ECO:0000313" key="10">
    <source>
        <dbReference type="EMBL" id="CAL8111696.1"/>
    </source>
</evidence>
<feature type="region of interest" description="Disordered" evidence="8">
    <location>
        <begin position="239"/>
        <end position="274"/>
    </location>
</feature>
<dbReference type="InterPro" id="IPR000047">
    <property type="entry name" value="HTH_motif"/>
</dbReference>
<dbReference type="InterPro" id="IPR051662">
    <property type="entry name" value="H2.0_Homeobox_NeuralPatt"/>
</dbReference>
<dbReference type="CDD" id="cd00086">
    <property type="entry name" value="homeodomain"/>
    <property type="match status" value="1"/>
</dbReference>
<keyword evidence="2 6" id="KW-0238">DNA-binding</keyword>
<comment type="caution">
    <text evidence="10">The sequence shown here is derived from an EMBL/GenBank/DDBJ whole genome shotgun (WGS) entry which is preliminary data.</text>
</comment>
<dbReference type="Proteomes" id="UP001642540">
    <property type="component" value="Unassembled WGS sequence"/>
</dbReference>
<keyword evidence="3 6" id="KW-0371">Homeobox</keyword>
<evidence type="ECO:0000256" key="2">
    <source>
        <dbReference type="ARBA" id="ARBA00023125"/>
    </source>
</evidence>
<gene>
    <name evidence="10" type="ORF">ODALV1_LOCUS15273</name>
</gene>
<evidence type="ECO:0000256" key="4">
    <source>
        <dbReference type="ARBA" id="ARBA00023242"/>
    </source>
</evidence>
<feature type="region of interest" description="Disordered" evidence="8">
    <location>
        <begin position="126"/>
        <end position="160"/>
    </location>
</feature>
<evidence type="ECO:0000256" key="7">
    <source>
        <dbReference type="RuleBase" id="RU000682"/>
    </source>
</evidence>
<dbReference type="InterPro" id="IPR001356">
    <property type="entry name" value="HD"/>
</dbReference>
<dbReference type="SUPFAM" id="SSF46689">
    <property type="entry name" value="Homeodomain-like"/>
    <property type="match status" value="1"/>
</dbReference>
<accession>A0ABP1QUN0</accession>
<feature type="region of interest" description="Disordered" evidence="8">
    <location>
        <begin position="534"/>
        <end position="576"/>
    </location>
</feature>
<dbReference type="EMBL" id="CAXLJM020000046">
    <property type="protein sequence ID" value="CAL8111696.1"/>
    <property type="molecule type" value="Genomic_DNA"/>
</dbReference>
<feature type="compositionally biased region" description="Basic and acidic residues" evidence="8">
    <location>
        <begin position="240"/>
        <end position="259"/>
    </location>
</feature>
<evidence type="ECO:0000256" key="5">
    <source>
        <dbReference type="ARBA" id="ARBA00038504"/>
    </source>
</evidence>
<keyword evidence="4 6" id="KW-0539">Nucleus</keyword>
<feature type="compositionally biased region" description="Low complexity" evidence="8">
    <location>
        <begin position="135"/>
        <end position="146"/>
    </location>
</feature>
<organism evidence="10 11">
    <name type="scientific">Orchesella dallaii</name>
    <dbReference type="NCBI Taxonomy" id="48710"/>
    <lineage>
        <taxon>Eukaryota</taxon>
        <taxon>Metazoa</taxon>
        <taxon>Ecdysozoa</taxon>
        <taxon>Arthropoda</taxon>
        <taxon>Hexapoda</taxon>
        <taxon>Collembola</taxon>
        <taxon>Entomobryomorpha</taxon>
        <taxon>Entomobryoidea</taxon>
        <taxon>Orchesellidae</taxon>
        <taxon>Orchesellinae</taxon>
        <taxon>Orchesella</taxon>
    </lineage>
</organism>
<reference evidence="10 11" key="1">
    <citation type="submission" date="2024-08" db="EMBL/GenBank/DDBJ databases">
        <authorList>
            <person name="Cucini C."/>
            <person name="Frati F."/>
        </authorList>
    </citation>
    <scope>NUCLEOTIDE SEQUENCE [LARGE SCALE GENOMIC DNA]</scope>
</reference>
<evidence type="ECO:0000256" key="8">
    <source>
        <dbReference type="SAM" id="MobiDB-lite"/>
    </source>
</evidence>
<dbReference type="PROSITE" id="PS50071">
    <property type="entry name" value="HOMEOBOX_2"/>
    <property type="match status" value="1"/>
</dbReference>
<comment type="subcellular location">
    <subcellularLocation>
        <location evidence="1 6 7">Nucleus</location>
    </subcellularLocation>
</comment>
<protein>
    <recommendedName>
        <fullName evidence="9">Homeobox domain-containing protein</fullName>
    </recommendedName>
</protein>
<keyword evidence="11" id="KW-1185">Reference proteome</keyword>
<feature type="DNA-binding region" description="Homeobox" evidence="6">
    <location>
        <begin position="479"/>
        <end position="538"/>
    </location>
</feature>
<dbReference type="Gene3D" id="1.10.10.60">
    <property type="entry name" value="Homeodomain-like"/>
    <property type="match status" value="1"/>
</dbReference>
<evidence type="ECO:0000256" key="1">
    <source>
        <dbReference type="ARBA" id="ARBA00004123"/>
    </source>
</evidence>
<feature type="domain" description="Homeobox" evidence="9">
    <location>
        <begin position="477"/>
        <end position="537"/>
    </location>
</feature>
<feature type="compositionally biased region" description="Low complexity" evidence="8">
    <location>
        <begin position="551"/>
        <end position="565"/>
    </location>
</feature>
<dbReference type="PRINTS" id="PR00031">
    <property type="entry name" value="HTHREPRESSR"/>
</dbReference>
<sequence>MRIDECLNLCLQDGLSRKSLKSYFSSSPNTKSNVDESVQTSVINCKRSLKKSFNMSSGRSNFFHHFIPKTVPCIVLPSSMESSVLSSDNDHILNLSASLNRHCPIPKSPSSTVEKCDSMMSRKDVTTINGRGKMSRSPSPSPSLGSDSEDHANKNRKARVDMNCNDVKAYADDECSSSSSDIDRFKEDPMTDIDVDVGDHCTNDESSATEYGFQSKNSENLELKKSKTLTFGIDRILSSNKDESKDQRSSPKASREARTACESPPVVPNLSTKSECSAESPRILNDSHHSIMTKLKLCTTENQKRSAAAVPYFHHPYSSYHHPQHHPHNINSIITSQTGSPSSNENRHHHSHHHHHPLSHCSECLFLRRYCGGSSGARAHTSSSSVSSSSAANNVATNNMQFSSSMATPCGPTSSPISASFTWMANASIYDNAAIISPVTAYNPHMPLQPSFGIGATSFSTLATMQQCNSGGGSGRRKRSWSRAVFSNLQRKGLEKRFQLQKYITKPDRRQLAGSLGLTDAQVKVWFQNRRMKWRHSKEGKVSSGTGENGSVTPSSSPVTSTTSSKVDGAIKEKKA</sequence>
<evidence type="ECO:0000256" key="6">
    <source>
        <dbReference type="PROSITE-ProRule" id="PRU00108"/>
    </source>
</evidence>
<proteinExistence type="inferred from homology"/>
<evidence type="ECO:0000313" key="11">
    <source>
        <dbReference type="Proteomes" id="UP001642540"/>
    </source>
</evidence>